<keyword evidence="3" id="KW-0808">Transferase</keyword>
<reference evidence="3 4" key="1">
    <citation type="submission" date="2019-07" db="EMBL/GenBank/DDBJ databases">
        <authorList>
            <person name="Huq M.A."/>
        </authorList>
    </citation>
    <scope>NUCLEOTIDE SEQUENCE [LARGE SCALE GENOMIC DNA]</scope>
    <source>
        <strain evidence="3 4">MAH-3</strain>
    </source>
</reference>
<feature type="domain" description="Glycosyltransferase subfamily 4-like N-terminal" evidence="2">
    <location>
        <begin position="56"/>
        <end position="170"/>
    </location>
</feature>
<dbReference type="AlphaFoldDB" id="A0A556MIX7"/>
<dbReference type="Gene3D" id="3.40.50.2000">
    <property type="entry name" value="Glycogen Phosphorylase B"/>
    <property type="match status" value="2"/>
</dbReference>
<evidence type="ECO:0000313" key="3">
    <source>
        <dbReference type="EMBL" id="TSJ39871.1"/>
    </source>
</evidence>
<dbReference type="InterPro" id="IPR028098">
    <property type="entry name" value="Glyco_trans_4-like_N"/>
</dbReference>
<dbReference type="SUPFAM" id="SSF53756">
    <property type="entry name" value="UDP-Glycosyltransferase/glycogen phosphorylase"/>
    <property type="match status" value="1"/>
</dbReference>
<name>A0A556MIX7_9FLAO</name>
<dbReference type="PANTHER" id="PTHR12526">
    <property type="entry name" value="GLYCOSYLTRANSFERASE"/>
    <property type="match status" value="1"/>
</dbReference>
<dbReference type="GO" id="GO:0016757">
    <property type="term" value="F:glycosyltransferase activity"/>
    <property type="evidence" value="ECO:0007669"/>
    <property type="project" value="InterPro"/>
</dbReference>
<dbReference type="InterPro" id="IPR001296">
    <property type="entry name" value="Glyco_trans_1"/>
</dbReference>
<dbReference type="OrthoDB" id="9801609at2"/>
<comment type="caution">
    <text evidence="3">The sequence shown here is derived from an EMBL/GenBank/DDBJ whole genome shotgun (WGS) entry which is preliminary data.</text>
</comment>
<feature type="domain" description="Glycosyl transferase family 1" evidence="1">
    <location>
        <begin position="181"/>
        <end position="337"/>
    </location>
</feature>
<organism evidence="3 4">
    <name type="scientific">Fluviicola chungangensis</name>
    <dbReference type="NCBI Taxonomy" id="2597671"/>
    <lineage>
        <taxon>Bacteria</taxon>
        <taxon>Pseudomonadati</taxon>
        <taxon>Bacteroidota</taxon>
        <taxon>Flavobacteriia</taxon>
        <taxon>Flavobacteriales</taxon>
        <taxon>Crocinitomicaceae</taxon>
        <taxon>Fluviicola</taxon>
    </lineage>
</organism>
<dbReference type="CDD" id="cd03801">
    <property type="entry name" value="GT4_PimA-like"/>
    <property type="match status" value="1"/>
</dbReference>
<evidence type="ECO:0000259" key="2">
    <source>
        <dbReference type="Pfam" id="PF13439"/>
    </source>
</evidence>
<dbReference type="Proteomes" id="UP000316008">
    <property type="component" value="Unassembled WGS sequence"/>
</dbReference>
<sequence length="370" mass="42460">MIRKKVCYIISDIDKAVFFELTAKQLCKHVGLSFILINSKNSALSTFLKTLEIPVYHISCPSILRSTRSIMQIRRILRNMKPDCIHCHLAHANWTGLIAGSLSGIKQRIYTRHSGKPLQWNWKEAIIDFTQNRLATDIIAISRNIEHLLLEQKVPASKIHLIYHGFNTTRFANPDPQIIADLRKKYNPENQYPLIGVIARNVPWKGTYYTLQAFTQLLKSHPNAKICLFGGHYTSMDSIWDTLCEIPERNKQIIDFEPAVFDIYSLFDVYVHVPVNPSCEAFGQTYVEAIMSNTPSVFTLSGIAPEIVIHKQNAYVVPFKNAEEILQGISYWLNQTSTKKVNDPELQAKINDMFSMKRYLDSLLKIYKPD</sequence>
<keyword evidence="4" id="KW-1185">Reference proteome</keyword>
<accession>A0A556MIX7</accession>
<dbReference type="EMBL" id="VLPL01000011">
    <property type="protein sequence ID" value="TSJ39871.1"/>
    <property type="molecule type" value="Genomic_DNA"/>
</dbReference>
<dbReference type="RefSeq" id="WP_144334530.1">
    <property type="nucleotide sequence ID" value="NZ_VLPL01000011.1"/>
</dbReference>
<protein>
    <submittedName>
        <fullName evidence="3">Glycosyltransferase family 4 protein</fullName>
    </submittedName>
</protein>
<gene>
    <name evidence="3" type="ORF">FO442_17600</name>
</gene>
<evidence type="ECO:0000313" key="4">
    <source>
        <dbReference type="Proteomes" id="UP000316008"/>
    </source>
</evidence>
<dbReference type="Pfam" id="PF00534">
    <property type="entry name" value="Glycos_transf_1"/>
    <property type="match status" value="1"/>
</dbReference>
<dbReference type="Pfam" id="PF13439">
    <property type="entry name" value="Glyco_transf_4"/>
    <property type="match status" value="1"/>
</dbReference>
<evidence type="ECO:0000259" key="1">
    <source>
        <dbReference type="Pfam" id="PF00534"/>
    </source>
</evidence>
<proteinExistence type="predicted"/>